<evidence type="ECO:0000256" key="5">
    <source>
        <dbReference type="ARBA" id="ARBA00022597"/>
    </source>
</evidence>
<feature type="transmembrane region" description="Helical" evidence="11">
    <location>
        <begin position="196"/>
        <end position="217"/>
    </location>
</feature>
<evidence type="ECO:0000256" key="6">
    <source>
        <dbReference type="ARBA" id="ARBA00022692"/>
    </source>
</evidence>
<keyword evidence="14" id="KW-1185">Reference proteome</keyword>
<dbReference type="InterPro" id="IPR005829">
    <property type="entry name" value="Sugar_transporter_CS"/>
</dbReference>
<gene>
    <name evidence="13" type="ORF">HUK82_01240</name>
</gene>
<keyword evidence="7 11" id="KW-1133">Transmembrane helix</keyword>
<dbReference type="InterPro" id="IPR050814">
    <property type="entry name" value="Myo-inositol_Transporter"/>
</dbReference>
<dbReference type="InterPro" id="IPR003663">
    <property type="entry name" value="Sugar/inositol_transpt"/>
</dbReference>
<keyword evidence="5" id="KW-0762">Sugar transport</keyword>
<reference evidence="13 14" key="1">
    <citation type="submission" date="2020-06" db="EMBL/GenBank/DDBJ databases">
        <title>Description of novel acetic acid bacteria.</title>
        <authorList>
            <person name="Sombolestani A."/>
        </authorList>
    </citation>
    <scope>NUCLEOTIDE SEQUENCE [LARGE SCALE GENOMIC DNA]</scope>
    <source>
        <strain evidence="13 14">LMG 27010</strain>
    </source>
</reference>
<keyword evidence="10" id="KW-0175">Coiled coil</keyword>
<feature type="coiled-coil region" evidence="10">
    <location>
        <begin position="230"/>
        <end position="257"/>
    </location>
</feature>
<protein>
    <submittedName>
        <fullName evidence="13">Sugar porter family MFS transporter</fullName>
    </submittedName>
</protein>
<accession>A0A850PDS4</accession>
<evidence type="ECO:0000313" key="14">
    <source>
        <dbReference type="Proteomes" id="UP000585665"/>
    </source>
</evidence>
<dbReference type="SUPFAM" id="SSF103473">
    <property type="entry name" value="MFS general substrate transporter"/>
    <property type="match status" value="1"/>
</dbReference>
<dbReference type="NCBIfam" id="TIGR00879">
    <property type="entry name" value="SP"/>
    <property type="match status" value="1"/>
</dbReference>
<dbReference type="EMBL" id="JABXXR010000004">
    <property type="protein sequence ID" value="NVN39191.1"/>
    <property type="molecule type" value="Genomic_DNA"/>
</dbReference>
<keyword evidence="3 9" id="KW-0813">Transport</keyword>
<dbReference type="InterPro" id="IPR020846">
    <property type="entry name" value="MFS_dom"/>
</dbReference>
<dbReference type="GO" id="GO:0005886">
    <property type="term" value="C:plasma membrane"/>
    <property type="evidence" value="ECO:0007669"/>
    <property type="project" value="UniProtKB-SubCell"/>
</dbReference>
<evidence type="ECO:0000259" key="12">
    <source>
        <dbReference type="PROSITE" id="PS50850"/>
    </source>
</evidence>
<feature type="transmembrane region" description="Helical" evidence="11">
    <location>
        <begin position="169"/>
        <end position="190"/>
    </location>
</feature>
<dbReference type="PROSITE" id="PS50850">
    <property type="entry name" value="MFS"/>
    <property type="match status" value="1"/>
</dbReference>
<sequence>METTAPEGCPHGEEQTRTRNTSCMNAIDSTPGSSALSGTALVNFIAGIAATGGLLFGYDTGIISAALLQITREFSLGTMGQQIVTSAIIAGAFVGCISAAPLSDWKGRRRMIILAAAIFLTGTAIAALAHSVVVLTLARFILGLAVGASSQIVPIYIAEVAPSSRRGRLVVLFQLAVVSGVFISFIAGYLLRNHSWRVMFGLGAVPALFLLFGMVFLPNSPRWVAMKGDIHGAREILRKVRSTRQAAERELAEIIDAHDVQAPWSELRKPWVRPALIASVGVGLLCQLTGINAVLYYAPTIFAGVGFGENSALLTSVAIGVAMIIATVFGSWAVDVIGRRKLMLCMIPGAGISLALLAGILTLNSNPSGAAGWVMIAAVVGYAIFNVGSLSVAVWLVGAEVYPLSCRGKGMSLVAASHWGADLVISLTTLSFVEAMGAAGAFWLFAAINIAAFFFVLRYVPETRGRSLEEIEASLRNGTFAP</sequence>
<feature type="transmembrane region" description="Helical" evidence="11">
    <location>
        <begin position="439"/>
        <end position="460"/>
    </location>
</feature>
<organism evidence="13 14">
    <name type="scientific">Ameyamaea chiangmaiensis</name>
    <dbReference type="NCBI Taxonomy" id="442969"/>
    <lineage>
        <taxon>Bacteria</taxon>
        <taxon>Pseudomonadati</taxon>
        <taxon>Pseudomonadota</taxon>
        <taxon>Alphaproteobacteria</taxon>
        <taxon>Acetobacterales</taxon>
        <taxon>Acetobacteraceae</taxon>
        <taxon>Ameyamaea</taxon>
    </lineage>
</organism>
<evidence type="ECO:0000313" key="13">
    <source>
        <dbReference type="EMBL" id="NVN39191.1"/>
    </source>
</evidence>
<dbReference type="Gene3D" id="1.20.1250.20">
    <property type="entry name" value="MFS general substrate transporter like domains"/>
    <property type="match status" value="1"/>
</dbReference>
<dbReference type="Pfam" id="PF00083">
    <property type="entry name" value="Sugar_tr"/>
    <property type="match status" value="1"/>
</dbReference>
<feature type="transmembrane region" description="Helical" evidence="11">
    <location>
        <begin position="310"/>
        <end position="330"/>
    </location>
</feature>
<dbReference type="FunFam" id="1.20.1250.20:FF:000218">
    <property type="entry name" value="facilitated trehalose transporter Tret1"/>
    <property type="match status" value="1"/>
</dbReference>
<dbReference type="InterPro" id="IPR005828">
    <property type="entry name" value="MFS_sugar_transport-like"/>
</dbReference>
<keyword evidence="4" id="KW-1003">Cell membrane</keyword>
<dbReference type="RefSeq" id="WP_176612210.1">
    <property type="nucleotide sequence ID" value="NZ_JABXXR010000004.1"/>
</dbReference>
<dbReference type="AlphaFoldDB" id="A0A850PDS4"/>
<comment type="caution">
    <text evidence="13">The sequence shown here is derived from an EMBL/GenBank/DDBJ whole genome shotgun (WGS) entry which is preliminary data.</text>
</comment>
<evidence type="ECO:0000256" key="9">
    <source>
        <dbReference type="RuleBase" id="RU003346"/>
    </source>
</evidence>
<feature type="transmembrane region" description="Helical" evidence="11">
    <location>
        <begin position="410"/>
        <end position="433"/>
    </location>
</feature>
<evidence type="ECO:0000256" key="3">
    <source>
        <dbReference type="ARBA" id="ARBA00022448"/>
    </source>
</evidence>
<keyword evidence="8 11" id="KW-0472">Membrane</keyword>
<comment type="subcellular location">
    <subcellularLocation>
        <location evidence="1">Cell membrane</location>
        <topology evidence="1">Multi-pass membrane protein</topology>
    </subcellularLocation>
</comment>
<evidence type="ECO:0000256" key="4">
    <source>
        <dbReference type="ARBA" id="ARBA00022475"/>
    </source>
</evidence>
<dbReference type="PANTHER" id="PTHR48020:SF12">
    <property type="entry name" value="PROTON MYO-INOSITOL COTRANSPORTER"/>
    <property type="match status" value="1"/>
</dbReference>
<dbReference type="GO" id="GO:0022857">
    <property type="term" value="F:transmembrane transporter activity"/>
    <property type="evidence" value="ECO:0007669"/>
    <property type="project" value="InterPro"/>
</dbReference>
<dbReference type="PRINTS" id="PR00171">
    <property type="entry name" value="SUGRTRNSPORT"/>
</dbReference>
<name>A0A850PDS4_9PROT</name>
<dbReference type="PANTHER" id="PTHR48020">
    <property type="entry name" value="PROTON MYO-INOSITOL COTRANSPORTER"/>
    <property type="match status" value="1"/>
</dbReference>
<feature type="transmembrane region" description="Helical" evidence="11">
    <location>
        <begin position="41"/>
        <end position="67"/>
    </location>
</feature>
<feature type="transmembrane region" description="Helical" evidence="11">
    <location>
        <begin position="342"/>
        <end position="361"/>
    </location>
</feature>
<evidence type="ECO:0000256" key="8">
    <source>
        <dbReference type="ARBA" id="ARBA00023136"/>
    </source>
</evidence>
<evidence type="ECO:0000256" key="2">
    <source>
        <dbReference type="ARBA" id="ARBA00010992"/>
    </source>
</evidence>
<feature type="transmembrane region" description="Helical" evidence="11">
    <location>
        <begin position="275"/>
        <end position="298"/>
    </location>
</feature>
<keyword evidence="6 11" id="KW-0812">Transmembrane</keyword>
<evidence type="ECO:0000256" key="7">
    <source>
        <dbReference type="ARBA" id="ARBA00022989"/>
    </source>
</evidence>
<dbReference type="PROSITE" id="PS00217">
    <property type="entry name" value="SUGAR_TRANSPORT_2"/>
    <property type="match status" value="1"/>
</dbReference>
<feature type="transmembrane region" description="Helical" evidence="11">
    <location>
        <begin position="112"/>
        <end position="131"/>
    </location>
</feature>
<proteinExistence type="inferred from homology"/>
<feature type="transmembrane region" description="Helical" evidence="11">
    <location>
        <begin position="137"/>
        <end position="157"/>
    </location>
</feature>
<evidence type="ECO:0000256" key="10">
    <source>
        <dbReference type="SAM" id="Coils"/>
    </source>
</evidence>
<feature type="domain" description="Major facilitator superfamily (MFS) profile" evidence="12">
    <location>
        <begin position="45"/>
        <end position="464"/>
    </location>
</feature>
<dbReference type="InterPro" id="IPR036259">
    <property type="entry name" value="MFS_trans_sf"/>
</dbReference>
<feature type="transmembrane region" description="Helical" evidence="11">
    <location>
        <begin position="373"/>
        <end position="398"/>
    </location>
</feature>
<comment type="similarity">
    <text evidence="2 9">Belongs to the major facilitator superfamily. Sugar transporter (TC 2.A.1.1) family.</text>
</comment>
<feature type="transmembrane region" description="Helical" evidence="11">
    <location>
        <begin position="79"/>
        <end position="100"/>
    </location>
</feature>
<evidence type="ECO:0000256" key="1">
    <source>
        <dbReference type="ARBA" id="ARBA00004651"/>
    </source>
</evidence>
<evidence type="ECO:0000256" key="11">
    <source>
        <dbReference type="SAM" id="Phobius"/>
    </source>
</evidence>
<dbReference type="Proteomes" id="UP000585665">
    <property type="component" value="Unassembled WGS sequence"/>
</dbReference>